<evidence type="ECO:0000313" key="7">
    <source>
        <dbReference type="Proteomes" id="UP000024001"/>
    </source>
</evidence>
<reference evidence="6 7" key="1">
    <citation type="submission" date="2014-03" db="EMBL/GenBank/DDBJ databases">
        <title>Draft Genome Sequences of 13 Willow Endophytes.</title>
        <authorList>
            <person name="Gan H.Y."/>
            <person name="Gan H.M."/>
            <person name="Savka M.A."/>
            <person name="Hudson A.O."/>
        </authorList>
    </citation>
    <scope>NUCLEOTIDE SEQUENCE [LARGE SCALE GENOMIC DNA]</scope>
    <source>
        <strain evidence="6 7">RIT293</strain>
    </source>
</reference>
<evidence type="ECO:0000259" key="5">
    <source>
        <dbReference type="Pfam" id="PF01261"/>
    </source>
</evidence>
<feature type="domain" description="Xylose isomerase-like TIM barrel" evidence="5">
    <location>
        <begin position="74"/>
        <end position="226"/>
    </location>
</feature>
<evidence type="ECO:0000256" key="1">
    <source>
        <dbReference type="ARBA" id="ARBA00022723"/>
    </source>
</evidence>
<dbReference type="PANTHER" id="PTHR30268">
    <property type="entry name" value="L-RHAMNOSE ISOMERASE"/>
    <property type="match status" value="1"/>
</dbReference>
<dbReference type="InterPro" id="IPR050337">
    <property type="entry name" value="L-rhamnose_isomerase"/>
</dbReference>
<dbReference type="InterPro" id="IPR013022">
    <property type="entry name" value="Xyl_isomerase-like_TIM-brl"/>
</dbReference>
<evidence type="ECO:0000256" key="2">
    <source>
        <dbReference type="ARBA" id="ARBA00023211"/>
    </source>
</evidence>
<dbReference type="GO" id="GO:0019301">
    <property type="term" value="P:rhamnose catabolic process"/>
    <property type="evidence" value="ECO:0007669"/>
    <property type="project" value="TreeGrafter"/>
</dbReference>
<dbReference type="EMBL" id="JFYO01000002">
    <property type="protein sequence ID" value="EZP29159.1"/>
    <property type="molecule type" value="Genomic_DNA"/>
</dbReference>
<dbReference type="InterPro" id="IPR013457">
    <property type="entry name" value="Rhamnose_iso-rel"/>
</dbReference>
<keyword evidence="7" id="KW-1185">Reference proteome</keyword>
<dbReference type="PANTHER" id="PTHR30268:SF0">
    <property type="entry name" value="L-RHAMNOSE ISOMERASE"/>
    <property type="match status" value="1"/>
</dbReference>
<dbReference type="Proteomes" id="UP000024001">
    <property type="component" value="Unassembled WGS sequence"/>
</dbReference>
<gene>
    <name evidence="6" type="ORF">BW34_00676</name>
</gene>
<proteinExistence type="predicted"/>
<dbReference type="GO" id="GO:0019324">
    <property type="term" value="P:L-lyxose metabolic process"/>
    <property type="evidence" value="ECO:0007669"/>
    <property type="project" value="TreeGrafter"/>
</dbReference>
<dbReference type="InterPro" id="IPR036237">
    <property type="entry name" value="Xyl_isomerase-like_sf"/>
</dbReference>
<protein>
    <submittedName>
        <fullName evidence="6">Putative sugar isomerase</fullName>
    </submittedName>
</protein>
<keyword evidence="3 6" id="KW-0413">Isomerase</keyword>
<dbReference type="NCBIfam" id="TIGR02635">
    <property type="entry name" value="RhaI_grampos"/>
    <property type="match status" value="1"/>
</dbReference>
<evidence type="ECO:0000256" key="4">
    <source>
        <dbReference type="ARBA" id="ARBA00023277"/>
    </source>
</evidence>
<dbReference type="RefSeq" id="WP_036309576.1">
    <property type="nucleotide sequence ID" value="NZ_JFYO01000002.1"/>
</dbReference>
<dbReference type="PATRIC" id="fig|273677.3.peg.660"/>
<dbReference type="eggNOG" id="COG4952">
    <property type="taxonomic scope" value="Bacteria"/>
</dbReference>
<dbReference type="OrthoDB" id="5174871at2"/>
<evidence type="ECO:0000256" key="3">
    <source>
        <dbReference type="ARBA" id="ARBA00023235"/>
    </source>
</evidence>
<sequence length="388" mass="43041">MTTLSAAILSQLEGQSIELPSWAFGNSGTRFRVFATAGTPRDPFEKIADAAEVHRYTALAPSVALHIPWDKVNDYAALRRHAEDHGVQLGTVNSNTFQDEDYKFGALTHHDESIRRKAIDHHLECIDIMHETGSRDLKIWLAEGSNYPGQNDMRGRQDRLQDSLQQIYARLGDAQRLVLEYKFFEPSFYHTDVPDWGTSYAQVAALGDKAMVCLDTGHHAPGTNIEFIVMQLLRLGKLGSFDFNSRFYADDDLIVGSADPFQLFRILTEVVRGGGLNNPDVAFMLDQCHNIEDKIPGQIRSVLNVQEMTARALLIDRDALDAAQRANDVLGANGILMDAFYTDVRPALAEWRESRGLPADPMAAFAASGHLQRIADERVGGTQAGWGA</sequence>
<name>A0A031FWE5_9MICO</name>
<evidence type="ECO:0000313" key="6">
    <source>
        <dbReference type="EMBL" id="EZP29159.1"/>
    </source>
</evidence>
<keyword evidence="2" id="KW-0464">Manganese</keyword>
<dbReference type="AlphaFoldDB" id="A0A031FWE5"/>
<keyword evidence="1" id="KW-0479">Metal-binding</keyword>
<dbReference type="Gene3D" id="3.20.20.150">
    <property type="entry name" value="Divalent-metal-dependent TIM barrel enzymes"/>
    <property type="match status" value="1"/>
</dbReference>
<organism evidence="6 7">
    <name type="scientific">Microbacterium oleivorans</name>
    <dbReference type="NCBI Taxonomy" id="273677"/>
    <lineage>
        <taxon>Bacteria</taxon>
        <taxon>Bacillati</taxon>
        <taxon>Actinomycetota</taxon>
        <taxon>Actinomycetes</taxon>
        <taxon>Micrococcales</taxon>
        <taxon>Microbacteriaceae</taxon>
        <taxon>Microbacterium</taxon>
    </lineage>
</organism>
<dbReference type="Pfam" id="PF01261">
    <property type="entry name" value="AP_endonuc_2"/>
    <property type="match status" value="1"/>
</dbReference>
<dbReference type="GO" id="GO:0008740">
    <property type="term" value="F:L-rhamnose isomerase activity"/>
    <property type="evidence" value="ECO:0007669"/>
    <property type="project" value="TreeGrafter"/>
</dbReference>
<dbReference type="SUPFAM" id="SSF51658">
    <property type="entry name" value="Xylose isomerase-like"/>
    <property type="match status" value="1"/>
</dbReference>
<keyword evidence="4" id="KW-0119">Carbohydrate metabolism</keyword>
<dbReference type="GO" id="GO:0046872">
    <property type="term" value="F:metal ion binding"/>
    <property type="evidence" value="ECO:0007669"/>
    <property type="project" value="UniProtKB-KW"/>
</dbReference>
<accession>A0A031FWE5</accession>
<comment type="caution">
    <text evidence="6">The sequence shown here is derived from an EMBL/GenBank/DDBJ whole genome shotgun (WGS) entry which is preliminary data.</text>
</comment>